<evidence type="ECO:0000313" key="2">
    <source>
        <dbReference type="Proteomes" id="UP000628086"/>
    </source>
</evidence>
<dbReference type="InterPro" id="IPR003329">
    <property type="entry name" value="Cytidylyl_trans"/>
</dbReference>
<dbReference type="Gene3D" id="3.90.550.10">
    <property type="entry name" value="Spore Coat Polysaccharide Biosynthesis Protein SpsA, Chain A"/>
    <property type="match status" value="1"/>
</dbReference>
<evidence type="ECO:0000313" key="1">
    <source>
        <dbReference type="EMBL" id="MBC3477381.1"/>
    </source>
</evidence>
<dbReference type="CDD" id="cd02513">
    <property type="entry name" value="CMP-NeuAc_Synthase"/>
    <property type="match status" value="1"/>
</dbReference>
<name>A0ABR6VA76_9PSED</name>
<dbReference type="NCBIfam" id="TIGR03584">
    <property type="entry name" value="PseF"/>
    <property type="match status" value="1"/>
</dbReference>
<keyword evidence="1" id="KW-0548">Nucleotidyltransferase</keyword>
<organism evidence="1 2">
    <name type="scientific">Pseudomonas taiwanensis</name>
    <dbReference type="NCBI Taxonomy" id="470150"/>
    <lineage>
        <taxon>Bacteria</taxon>
        <taxon>Pseudomonadati</taxon>
        <taxon>Pseudomonadota</taxon>
        <taxon>Gammaproteobacteria</taxon>
        <taxon>Pseudomonadales</taxon>
        <taxon>Pseudomonadaceae</taxon>
        <taxon>Pseudomonas</taxon>
    </lineage>
</organism>
<dbReference type="EMBL" id="JABWRS010000013">
    <property type="protein sequence ID" value="MBC3477381.1"/>
    <property type="molecule type" value="Genomic_DNA"/>
</dbReference>
<sequence length="241" mass="26836">MTERPQGNVAIIPARGGSKRIPRKNLKTFAGLPIIAHSIRAALSSGLFEHVVVSTDDPEIEAVAREFGAQVPFRRPASLADDHATTHAVVSHALQTLASQGHVLTHACCIYATAPFVQQRYLQEGLALLRQHPERSFAFSVCNFGFPVQRALTLDDQGALVPLYPQFRETRSQDLTPAYQDAGQFYWGRVDAWLRHEVLYSERSLPVIIPRHLVQDIDTEDDWLRAQYLYAALKAGGELAL</sequence>
<reference evidence="1 2" key="1">
    <citation type="journal article" date="2020" name="Microorganisms">
        <title>Reliable Identification of Environmental Pseudomonas Isolates Using the rpoD Gene.</title>
        <authorList>
            <consortium name="The Broad Institute Genome Sequencing Platform"/>
            <person name="Girard L."/>
            <person name="Lood C."/>
            <person name="Rokni-Zadeh H."/>
            <person name="van Noort V."/>
            <person name="Lavigne R."/>
            <person name="De Mot R."/>
        </authorList>
    </citation>
    <scope>NUCLEOTIDE SEQUENCE [LARGE SCALE GENOMIC DNA]</scope>
    <source>
        <strain evidence="1 2">RW7P2</strain>
    </source>
</reference>
<dbReference type="PANTHER" id="PTHR21485">
    <property type="entry name" value="HAD SUPERFAMILY MEMBERS CMAS AND KDSC"/>
    <property type="match status" value="1"/>
</dbReference>
<comment type="caution">
    <text evidence="1">The sequence shown here is derived from an EMBL/GenBank/DDBJ whole genome shotgun (WGS) entry which is preliminary data.</text>
</comment>
<keyword evidence="1" id="KW-0808">Transferase</keyword>
<dbReference type="PANTHER" id="PTHR21485:SF6">
    <property type="entry name" value="N-ACYLNEURAMINATE CYTIDYLYLTRANSFERASE-RELATED"/>
    <property type="match status" value="1"/>
</dbReference>
<gene>
    <name evidence="1" type="primary">pseF</name>
    <name evidence="1" type="ORF">HU747_17475</name>
</gene>
<dbReference type="InterPro" id="IPR050793">
    <property type="entry name" value="CMP-NeuNAc_synthase"/>
</dbReference>
<dbReference type="EC" id="2.7.7.81" evidence="1"/>
<protein>
    <submittedName>
        <fullName evidence="1">Pseudaminic acid cytidylyltransferase</fullName>
        <ecNumber evidence="1">2.7.7.81</ecNumber>
    </submittedName>
</protein>
<proteinExistence type="predicted"/>
<dbReference type="SUPFAM" id="SSF53448">
    <property type="entry name" value="Nucleotide-diphospho-sugar transferases"/>
    <property type="match status" value="1"/>
</dbReference>
<dbReference type="InterPro" id="IPR029044">
    <property type="entry name" value="Nucleotide-diphossugar_trans"/>
</dbReference>
<dbReference type="RefSeq" id="WP_186598887.1">
    <property type="nucleotide sequence ID" value="NZ_JABWRR010000021.1"/>
</dbReference>
<dbReference type="Proteomes" id="UP000628086">
    <property type="component" value="Unassembled WGS sequence"/>
</dbReference>
<keyword evidence="2" id="KW-1185">Reference proteome</keyword>
<dbReference type="InterPro" id="IPR020039">
    <property type="entry name" value="PseF"/>
</dbReference>
<accession>A0ABR6VA76</accession>
<dbReference type="GO" id="GO:0016779">
    <property type="term" value="F:nucleotidyltransferase activity"/>
    <property type="evidence" value="ECO:0007669"/>
    <property type="project" value="UniProtKB-KW"/>
</dbReference>
<dbReference type="Pfam" id="PF02348">
    <property type="entry name" value="CTP_transf_3"/>
    <property type="match status" value="1"/>
</dbReference>